<proteinExistence type="predicted"/>
<protein>
    <submittedName>
        <fullName evidence="3">Glycosyltransferase family 1 protein</fullName>
    </submittedName>
</protein>
<sequence>MRIGLDAYWLIDGPPSGRNVVRGLIAGWSVAFPDDEILVRVPRRHEAAAREWLERQGIRARIVRSRWPNHALSVLLGGWSGKRPDAVVTENFTALSGPRPAVYVHDAIFMEHPEWFTRAERLYLSLIGATLGRARVVLASSRSEAARIGRSWPRVASRLAVVGYGVPLGLDAAEPSRPSAVAEGARPFILSVGRLNSRKNLGALLRAFVGDSSLSADADLLIVGEPNGRVDPALAGADASAVRFLGYVSDDELAWLYSNARLFVFPSLDEGYGLPLIEAARFSATSVASRIPPFEELGLSAESFDPRDPADIARALRAALDREPAPAALPAEVSWPAVARSVRSAALRG</sequence>
<dbReference type="PANTHER" id="PTHR46401:SF2">
    <property type="entry name" value="GLYCOSYLTRANSFERASE WBBK-RELATED"/>
    <property type="match status" value="1"/>
</dbReference>
<dbReference type="Proteomes" id="UP001241072">
    <property type="component" value="Unassembled WGS sequence"/>
</dbReference>
<reference evidence="3 4" key="1">
    <citation type="submission" date="2023-07" db="EMBL/GenBank/DDBJ databases">
        <title>Protaetiibacter sp. nov WY-16 isolated from soil.</title>
        <authorList>
            <person name="Liu B."/>
            <person name="Wan Y."/>
        </authorList>
    </citation>
    <scope>NUCLEOTIDE SEQUENCE [LARGE SCALE GENOMIC DNA]</scope>
    <source>
        <strain evidence="3 4">WY-16</strain>
    </source>
</reference>
<keyword evidence="4" id="KW-1185">Reference proteome</keyword>
<dbReference type="Pfam" id="PF00534">
    <property type="entry name" value="Glycos_transf_1"/>
    <property type="match status" value="1"/>
</dbReference>
<dbReference type="EMBL" id="JAUQUB010000001">
    <property type="protein sequence ID" value="MDO7881020.1"/>
    <property type="molecule type" value="Genomic_DNA"/>
</dbReference>
<feature type="domain" description="Glycosyl transferase family 1" evidence="2">
    <location>
        <begin position="180"/>
        <end position="327"/>
    </location>
</feature>
<keyword evidence="1" id="KW-0808">Transferase</keyword>
<evidence type="ECO:0000313" key="3">
    <source>
        <dbReference type="EMBL" id="MDO7881020.1"/>
    </source>
</evidence>
<dbReference type="SUPFAM" id="SSF53756">
    <property type="entry name" value="UDP-Glycosyltransferase/glycogen phosphorylase"/>
    <property type="match status" value="1"/>
</dbReference>
<dbReference type="PANTHER" id="PTHR46401">
    <property type="entry name" value="GLYCOSYLTRANSFERASE WBBK-RELATED"/>
    <property type="match status" value="1"/>
</dbReference>
<dbReference type="Gene3D" id="3.40.50.2000">
    <property type="entry name" value="Glycogen Phosphorylase B"/>
    <property type="match status" value="2"/>
</dbReference>
<evidence type="ECO:0000256" key="1">
    <source>
        <dbReference type="ARBA" id="ARBA00022679"/>
    </source>
</evidence>
<dbReference type="CDD" id="cd03809">
    <property type="entry name" value="GT4_MtfB-like"/>
    <property type="match status" value="1"/>
</dbReference>
<name>A0ABT9BNL9_9MICO</name>
<organism evidence="3 4">
    <name type="scientific">Antiquaquibacter soli</name>
    <dbReference type="NCBI Taxonomy" id="3064523"/>
    <lineage>
        <taxon>Bacteria</taxon>
        <taxon>Bacillati</taxon>
        <taxon>Actinomycetota</taxon>
        <taxon>Actinomycetes</taxon>
        <taxon>Micrococcales</taxon>
        <taxon>Microbacteriaceae</taxon>
        <taxon>Antiquaquibacter</taxon>
    </lineage>
</organism>
<gene>
    <name evidence="3" type="ORF">Q5716_02145</name>
</gene>
<dbReference type="RefSeq" id="WP_305001441.1">
    <property type="nucleotide sequence ID" value="NZ_JAUQUB010000001.1"/>
</dbReference>
<comment type="caution">
    <text evidence="3">The sequence shown here is derived from an EMBL/GenBank/DDBJ whole genome shotgun (WGS) entry which is preliminary data.</text>
</comment>
<dbReference type="InterPro" id="IPR001296">
    <property type="entry name" value="Glyco_trans_1"/>
</dbReference>
<evidence type="ECO:0000313" key="4">
    <source>
        <dbReference type="Proteomes" id="UP001241072"/>
    </source>
</evidence>
<accession>A0ABT9BNL9</accession>
<evidence type="ECO:0000259" key="2">
    <source>
        <dbReference type="Pfam" id="PF00534"/>
    </source>
</evidence>